<evidence type="ECO:0000313" key="2">
    <source>
        <dbReference type="Proteomes" id="UP000007797"/>
    </source>
</evidence>
<protein>
    <submittedName>
        <fullName evidence="1">Mediator complex subunit 30</fullName>
    </submittedName>
</protein>
<dbReference type="AlphaFoldDB" id="F4PXE7"/>
<evidence type="ECO:0000313" key="1">
    <source>
        <dbReference type="EMBL" id="EGG19457.1"/>
    </source>
</evidence>
<gene>
    <name evidence="1" type="primary">med30</name>
    <name evidence="1" type="ORF">DFA_00034</name>
</gene>
<keyword evidence="2" id="KW-1185">Reference proteome</keyword>
<dbReference type="Proteomes" id="UP000007797">
    <property type="component" value="Unassembled WGS sequence"/>
</dbReference>
<sequence length="291" mass="33173">MSSSNDVVVAGGGGEEEEQQVWLLSEKGDQILDSLLLNIHQFTKQVLSMHWDPVQLHTVLPTKTVDTYSSGFSEHIYGSDTPLPLKYQPKRNDQQLQQQADTNQQQSQQPTDIYTNMFNHFNLNDPNEHLDRAVFEKDTSKTKEVGEQCLEQLRKLTTVVNGIVNLELSSLSKKNIRKQQLQQQQKETEIKDIEQQQKIEDIEMQSTSTTTTTTAIAETTTTTTTTMTNLGDHESKVIQGIIDESKQKRKELSDLKHEAHKRDLIIKKLIDQMRLLQLSINTMNKVSIPSD</sequence>
<dbReference type="RefSeq" id="XP_004357751.1">
    <property type="nucleotide sequence ID" value="XM_004357694.1"/>
</dbReference>
<name>F4PXE7_CACFS</name>
<dbReference type="KEGG" id="dfa:DFA_00034"/>
<dbReference type="GeneID" id="14871806"/>
<accession>F4PXE7</accession>
<proteinExistence type="predicted"/>
<organism evidence="1 2">
    <name type="scientific">Cavenderia fasciculata</name>
    <name type="common">Slime mold</name>
    <name type="synonym">Dictyostelium fasciculatum</name>
    <dbReference type="NCBI Taxonomy" id="261658"/>
    <lineage>
        <taxon>Eukaryota</taxon>
        <taxon>Amoebozoa</taxon>
        <taxon>Evosea</taxon>
        <taxon>Eumycetozoa</taxon>
        <taxon>Dictyostelia</taxon>
        <taxon>Acytosteliales</taxon>
        <taxon>Cavenderiaceae</taxon>
        <taxon>Cavenderia</taxon>
    </lineage>
</organism>
<reference evidence="2" key="1">
    <citation type="journal article" date="2011" name="Genome Res.">
        <title>Phylogeny-wide analysis of social amoeba genomes highlights ancient origins for complex intercellular communication.</title>
        <authorList>
            <person name="Heidel A.J."/>
            <person name="Lawal H.M."/>
            <person name="Felder M."/>
            <person name="Schilde C."/>
            <person name="Helps N.R."/>
            <person name="Tunggal B."/>
            <person name="Rivero F."/>
            <person name="John U."/>
            <person name="Schleicher M."/>
            <person name="Eichinger L."/>
            <person name="Platzer M."/>
            <person name="Noegel A.A."/>
            <person name="Schaap P."/>
            <person name="Gloeckner G."/>
        </authorList>
    </citation>
    <scope>NUCLEOTIDE SEQUENCE [LARGE SCALE GENOMIC DNA]</scope>
    <source>
        <strain evidence="2">SH3</strain>
    </source>
</reference>
<dbReference type="EMBL" id="GL883014">
    <property type="protein sequence ID" value="EGG19457.1"/>
    <property type="molecule type" value="Genomic_DNA"/>
</dbReference>
<dbReference type="OrthoDB" id="20514at2759"/>